<name>A0A5C5ZI85_9BACT</name>
<dbReference type="RefSeq" id="WP_261344833.1">
    <property type="nucleotide sequence ID" value="NZ_SJPM01000028.1"/>
</dbReference>
<dbReference type="Proteomes" id="UP000316213">
    <property type="component" value="Unassembled WGS sequence"/>
</dbReference>
<dbReference type="AlphaFoldDB" id="A0A5C5ZI85"/>
<accession>A0A5C5ZI85</accession>
<reference evidence="1 2" key="1">
    <citation type="submission" date="2019-02" db="EMBL/GenBank/DDBJ databases">
        <title>Deep-cultivation of Planctomycetes and their phenomic and genomic characterization uncovers novel biology.</title>
        <authorList>
            <person name="Wiegand S."/>
            <person name="Jogler M."/>
            <person name="Boedeker C."/>
            <person name="Pinto D."/>
            <person name="Vollmers J."/>
            <person name="Rivas-Marin E."/>
            <person name="Kohn T."/>
            <person name="Peeters S.H."/>
            <person name="Heuer A."/>
            <person name="Rast P."/>
            <person name="Oberbeckmann S."/>
            <person name="Bunk B."/>
            <person name="Jeske O."/>
            <person name="Meyerdierks A."/>
            <person name="Storesund J.E."/>
            <person name="Kallscheuer N."/>
            <person name="Luecker S."/>
            <person name="Lage O.M."/>
            <person name="Pohl T."/>
            <person name="Merkel B.J."/>
            <person name="Hornburger P."/>
            <person name="Mueller R.-W."/>
            <person name="Bruemmer F."/>
            <person name="Labrenz M."/>
            <person name="Spormann A.M."/>
            <person name="Op Den Camp H."/>
            <person name="Overmann J."/>
            <person name="Amann R."/>
            <person name="Jetten M.S.M."/>
            <person name="Mascher T."/>
            <person name="Medema M.H."/>
            <person name="Devos D.P."/>
            <person name="Kaster A.-K."/>
            <person name="Ovreas L."/>
            <person name="Rohde M."/>
            <person name="Galperin M.Y."/>
            <person name="Jogler C."/>
        </authorList>
    </citation>
    <scope>NUCLEOTIDE SEQUENCE [LARGE SCALE GENOMIC DNA]</scope>
    <source>
        <strain evidence="1 2">Pla100</strain>
    </source>
</reference>
<evidence type="ECO:0000313" key="1">
    <source>
        <dbReference type="EMBL" id="TWT87074.1"/>
    </source>
</evidence>
<proteinExistence type="predicted"/>
<organism evidence="1 2">
    <name type="scientific">Neorhodopirellula pilleata</name>
    <dbReference type="NCBI Taxonomy" id="2714738"/>
    <lineage>
        <taxon>Bacteria</taxon>
        <taxon>Pseudomonadati</taxon>
        <taxon>Planctomycetota</taxon>
        <taxon>Planctomycetia</taxon>
        <taxon>Pirellulales</taxon>
        <taxon>Pirellulaceae</taxon>
        <taxon>Neorhodopirellula</taxon>
    </lineage>
</organism>
<protein>
    <submittedName>
        <fullName evidence="1">Uncharacterized protein</fullName>
    </submittedName>
</protein>
<gene>
    <name evidence="1" type="ORF">Pla100_59640</name>
</gene>
<keyword evidence="2" id="KW-1185">Reference proteome</keyword>
<dbReference type="EMBL" id="SJPM01000028">
    <property type="protein sequence ID" value="TWT87074.1"/>
    <property type="molecule type" value="Genomic_DNA"/>
</dbReference>
<comment type="caution">
    <text evidence="1">The sequence shown here is derived from an EMBL/GenBank/DDBJ whole genome shotgun (WGS) entry which is preliminary data.</text>
</comment>
<evidence type="ECO:0000313" key="2">
    <source>
        <dbReference type="Proteomes" id="UP000316213"/>
    </source>
</evidence>
<sequence length="43" mass="4757">MVIGKSDAALHVRQTQFDKMAGLVGFAPTKFVQQIDRLLIKLA</sequence>